<name>A0A142CVT5_9EURY</name>
<reference evidence="2" key="1">
    <citation type="submission" date="2016-03" db="EMBL/GenBank/DDBJ databases">
        <authorList>
            <person name="Oger P.M."/>
        </authorList>
    </citation>
    <scope>NUCLEOTIDE SEQUENCE [LARGE SCALE GENOMIC DNA]</scope>
    <source>
        <strain evidence="2">OG-1</strain>
    </source>
</reference>
<dbReference type="STRING" id="53952.A0127_06735"/>
<protein>
    <recommendedName>
        <fullName evidence="3">DUF11 domain-containing protein</fullName>
    </recommendedName>
</protein>
<proteinExistence type="predicted"/>
<dbReference type="EMBL" id="CP014750">
    <property type="protein sequence ID" value="AMQ18887.1"/>
    <property type="molecule type" value="Genomic_DNA"/>
</dbReference>
<dbReference type="Proteomes" id="UP000073604">
    <property type="component" value="Chromosome"/>
</dbReference>
<evidence type="ECO:0008006" key="3">
    <source>
        <dbReference type="Google" id="ProtNLM"/>
    </source>
</evidence>
<accession>A0A142CVT5</accession>
<dbReference type="AlphaFoldDB" id="A0A142CVT5"/>
<sequence length="315" mass="33608">MKALIVLVFLMGAFLIVGSSGNFREYSSSRAASVMVVPHEDEYVGFNCSDGEITSVTVLNGEGKDFDVMTLENQLITNEYVSITLEPAYYYVPAGVYLDVESGTGTPVDIAPGDSHTFGGHVAASSATPGEYYVPVTIYATWDGGGAVIESCPIKITVLDDPRITKTLLSGNTSDIPMKTYQEWTFQIEVSNPTNHDLNLTVRDTIPAEFNVSLSEVSASSGTYSFWAASQGNGNGNGNSQNGNPHPATKMKWEVSVPAGESEHINVTIFTRVNNGNQQEFTSCGTYSLNDGATIDGYPGRSNGIEVSVACSDGD</sequence>
<organism evidence="1 2">
    <name type="scientific">Thermococcus peptonophilus</name>
    <dbReference type="NCBI Taxonomy" id="53952"/>
    <lineage>
        <taxon>Archaea</taxon>
        <taxon>Methanobacteriati</taxon>
        <taxon>Methanobacteriota</taxon>
        <taxon>Thermococci</taxon>
        <taxon>Thermococcales</taxon>
        <taxon>Thermococcaceae</taxon>
        <taxon>Thermococcus</taxon>
    </lineage>
</organism>
<dbReference type="OrthoDB" id="86285at2157"/>
<keyword evidence="2" id="KW-1185">Reference proteome</keyword>
<dbReference type="GeneID" id="27140229"/>
<evidence type="ECO:0000313" key="2">
    <source>
        <dbReference type="Proteomes" id="UP000073604"/>
    </source>
</evidence>
<evidence type="ECO:0000313" key="1">
    <source>
        <dbReference type="EMBL" id="AMQ18887.1"/>
    </source>
</evidence>
<dbReference type="KEGG" id="tpep:A0127_06735"/>
<dbReference type="RefSeq" id="WP_062389622.1">
    <property type="nucleotide sequence ID" value="NZ_CP014750.1"/>
</dbReference>
<gene>
    <name evidence="1" type="ORF">A0127_06735</name>
</gene>